<keyword evidence="1" id="KW-0472">Membrane</keyword>
<comment type="caution">
    <text evidence="2">The sequence shown here is derived from an EMBL/GenBank/DDBJ whole genome shotgun (WGS) entry which is preliminary data.</text>
</comment>
<proteinExistence type="predicted"/>
<evidence type="ECO:0000313" key="3">
    <source>
        <dbReference type="Proteomes" id="UP000075424"/>
    </source>
</evidence>
<dbReference type="PATRIC" id="fig|1422.18.peg.1230"/>
<feature type="transmembrane region" description="Helical" evidence="1">
    <location>
        <begin position="53"/>
        <end position="76"/>
    </location>
</feature>
<dbReference type="PANTHER" id="PTHR47704">
    <property type="entry name" value="POTASSIUM TRANSPORTER KIMA"/>
    <property type="match status" value="1"/>
</dbReference>
<dbReference type="PANTHER" id="PTHR47704:SF1">
    <property type="entry name" value="POTASSIUM TRANSPORTER KIMA"/>
    <property type="match status" value="1"/>
</dbReference>
<keyword evidence="1" id="KW-1133">Transmembrane helix</keyword>
<keyword evidence="1" id="KW-0812">Transmembrane</keyword>
<dbReference type="RefSeq" id="WP_061567597.1">
    <property type="nucleotide sequence ID" value="NZ_JARMRZ010000023.1"/>
</dbReference>
<reference evidence="2 3" key="1">
    <citation type="submission" date="2016-01" db="EMBL/GenBank/DDBJ databases">
        <title>Draft Genome Sequences of Seven Thermophilic Sporeformers Isolated from Foods.</title>
        <authorList>
            <person name="Berendsen E.M."/>
            <person name="Wells-Bennik M.H."/>
            <person name="Krawcyk A.O."/>
            <person name="De Jong A."/>
            <person name="Holsappel S."/>
            <person name="Eijlander R.T."/>
            <person name="Kuipers O.P."/>
        </authorList>
    </citation>
    <scope>NUCLEOTIDE SEQUENCE [LARGE SCALE GENOMIC DNA]</scope>
    <source>
        <strain evidence="2 3">B4109</strain>
    </source>
</reference>
<gene>
    <name evidence="2" type="ORF">B4109_0205</name>
</gene>
<evidence type="ECO:0000256" key="1">
    <source>
        <dbReference type="SAM" id="Phobius"/>
    </source>
</evidence>
<protein>
    <submittedName>
        <fullName evidence="2">Uncharacterized protein</fullName>
    </submittedName>
</protein>
<name>A0A150MCE9_GEOSE</name>
<dbReference type="InterPro" id="IPR053153">
    <property type="entry name" value="APC_K+_Transporter"/>
</dbReference>
<organism evidence="2 3">
    <name type="scientific">Geobacillus stearothermophilus</name>
    <name type="common">Bacillus stearothermophilus</name>
    <dbReference type="NCBI Taxonomy" id="1422"/>
    <lineage>
        <taxon>Bacteria</taxon>
        <taxon>Bacillati</taxon>
        <taxon>Bacillota</taxon>
        <taxon>Bacilli</taxon>
        <taxon>Bacillales</taxon>
        <taxon>Anoxybacillaceae</taxon>
        <taxon>Geobacillus</taxon>
    </lineage>
</organism>
<accession>A0A150MCE9</accession>
<sequence length="77" mass="8455">MASLKRLLIGKPMETKRLKHEKLPKWKALAVFSSDALSSVAYATEEILLVLALLGTSVFFYSLPIAVAILVLLLLVT</sequence>
<dbReference type="EMBL" id="LQYV01000127">
    <property type="protein sequence ID" value="KYD22190.1"/>
    <property type="molecule type" value="Genomic_DNA"/>
</dbReference>
<dbReference type="AlphaFoldDB" id="A0A150MCE9"/>
<dbReference type="Proteomes" id="UP000075424">
    <property type="component" value="Unassembled WGS sequence"/>
</dbReference>
<evidence type="ECO:0000313" key="2">
    <source>
        <dbReference type="EMBL" id="KYD22190.1"/>
    </source>
</evidence>